<dbReference type="FunFam" id="1.10.150.50:FF:000002">
    <property type="entry name" value="PTPRF interacting protein alpha 1"/>
    <property type="match status" value="1"/>
</dbReference>
<feature type="compositionally biased region" description="Low complexity" evidence="8">
    <location>
        <begin position="706"/>
        <end position="721"/>
    </location>
</feature>
<dbReference type="InterPro" id="IPR029515">
    <property type="entry name" value="Liprin"/>
</dbReference>
<evidence type="ECO:0000259" key="9">
    <source>
        <dbReference type="PROSITE" id="PS50105"/>
    </source>
</evidence>
<feature type="coiled-coil region" evidence="7">
    <location>
        <begin position="246"/>
        <end position="420"/>
    </location>
</feature>
<dbReference type="InterPro" id="IPR057892">
    <property type="entry name" value="LIP-1_CC2"/>
</dbReference>
<dbReference type="FunFam" id="1.10.150.50:FF:000004">
    <property type="entry name" value="PTPRF interacting protein alpha 1"/>
    <property type="match status" value="1"/>
</dbReference>
<dbReference type="GO" id="GO:0050808">
    <property type="term" value="P:synapse organization"/>
    <property type="evidence" value="ECO:0007669"/>
    <property type="project" value="TreeGrafter"/>
</dbReference>
<dbReference type="PANTHER" id="PTHR12587:SF15">
    <property type="entry name" value="LIPRIN-ALPHA-1"/>
    <property type="match status" value="1"/>
</dbReference>
<protein>
    <submittedName>
        <fullName evidence="10">PTPRF interacting protein alpha 1</fullName>
    </submittedName>
</protein>
<dbReference type="SUPFAM" id="SSF47769">
    <property type="entry name" value="SAM/Pointed domain"/>
    <property type="match status" value="3"/>
</dbReference>
<dbReference type="SMART" id="SM00454">
    <property type="entry name" value="SAM"/>
    <property type="match status" value="3"/>
</dbReference>
<dbReference type="InterPro" id="IPR013761">
    <property type="entry name" value="SAM/pointed_sf"/>
</dbReference>
<feature type="domain" description="SAM" evidence="9">
    <location>
        <begin position="790"/>
        <end position="856"/>
    </location>
</feature>
<proteinExistence type="inferred from homology"/>
<feature type="coiled-coil region" evidence="7">
    <location>
        <begin position="89"/>
        <end position="130"/>
    </location>
</feature>
<keyword evidence="4" id="KW-0597">Phosphoprotein</keyword>
<dbReference type="InterPro" id="IPR037620">
    <property type="entry name" value="LIP-1_SAM_1"/>
</dbReference>
<keyword evidence="11" id="KW-1185">Reference proteome</keyword>
<evidence type="ECO:0000256" key="8">
    <source>
        <dbReference type="SAM" id="MobiDB-lite"/>
    </source>
</evidence>
<evidence type="ECO:0000256" key="2">
    <source>
        <dbReference type="ARBA" id="ARBA00007026"/>
    </source>
</evidence>
<dbReference type="GO" id="GO:0005737">
    <property type="term" value="C:cytoplasm"/>
    <property type="evidence" value="ECO:0007669"/>
    <property type="project" value="UniProtKB-SubCell"/>
</dbReference>
<dbReference type="SUPFAM" id="SSF57997">
    <property type="entry name" value="Tropomyosin"/>
    <property type="match status" value="1"/>
</dbReference>
<feature type="domain" description="SAM" evidence="9">
    <location>
        <begin position="903"/>
        <end position="960"/>
    </location>
</feature>
<sequence length="1135" mass="127695">MCEVMPTISEAEGPGGGSGRRGSGSPLQSDSEGHFESLMVSMLEERDRLLETLRETQENLGLTQGKLHEVSHERDSLQRQLNSALPQEFAALTKEVNVCREQLLEKEEEIAELKAERNNTRLLLEHLECLVSRHERSLRMTVVKRQAQSPAGVSSEVEVLKALKSLFEHHKALDEKVRERLRVALERCSALEEQLAAGQTVFIQLIRSALFQRSSDGSLSQEEDSGSAFGKAGDLQEVVDRQAADLGQMKERMAAMVSRISELEEDLDTARKDLIKSEDMSTRLQRDLRESMAQKEDMEERITTLEKRYLAAQREATSVHDLNDKLENEVANKESLFRQAEDRNRQLQEKLELAEQKLQQTIRKAETLPEVEAELAQRVAALTKAEERHGNVEERLRQLEAQLEEKNQELLRARQREKMNEEHNRRLSETVDKLLSESNERLQLHLKERMSALEDKVMSRHLRRLLSLLVLCICRRSQLGSTPDFRYPVSASSMMDGNSDSFGSALRMQQANVLANVAQAFESDMDVSDLEEDREMIFNSVDLLSPAGQADAQTLALMLQEQLDAINNEIRYQMIQEEKESTAIRAEEIECRVGSGDSIGGRFRSLSSIPPSLCAGSSLGGSPPSSGHSTPRRIPRSPNRELDRMGVMTLPSDLRKHRRKSSQDDKATIRCETSPPTTPRSMRLNRETGHASSHEDIRDIRGSLQDGQGSNPSSSNSSQDSLNKAAKKKSIKSSIGRLFGKKEKGRPSLPGKDCSCCGTGERSLGSNIFLPHRHELLEEARRQGLPFAQWDGPTVVAWLELWVGMPAWYVAACRANVKSGAIMSALSDTEIQREIGISNPLHRLKLRLAIQEIMSLTSPSAPPTSRTNTGNVWVTHEEMESLAATPPTTLAYGDMNHEWIGNEWLPSLGLPQYRSYFMESLVDARMLDHLTKKDLRGQLKMVDSFHRNSFQCGVMCLRRLNYDKKELERRREDSQLELKDVLVWSNERVISWIQSIGLKEYSSNLYESGVHGALLALDETFDHNTLALLLQIPTQHTQARAALEHEYSGLLAVGTDRRMDEDDDKNFRRAPSWRKKFRPKDVRGGALGASDTLPANFRVTNSSAASPSTPPKRSPVDGSQSIQRLDTATVRTYSC</sequence>
<keyword evidence="6 7" id="KW-0175">Coiled coil</keyword>
<dbReference type="CDD" id="cd09565">
    <property type="entry name" value="SAM_liprin-alpha1_2_3_4_repeat2"/>
    <property type="match status" value="1"/>
</dbReference>
<dbReference type="PROSITE" id="PS50105">
    <property type="entry name" value="SAM_DOMAIN"/>
    <property type="match status" value="3"/>
</dbReference>
<feature type="region of interest" description="Disordered" evidence="8">
    <location>
        <begin position="1"/>
        <end position="32"/>
    </location>
</feature>
<dbReference type="Proteomes" id="UP000694383">
    <property type="component" value="Unplaced"/>
</dbReference>
<organism evidence="10 11">
    <name type="scientific">Oryzias sinensis</name>
    <name type="common">Chinese medaka</name>
    <dbReference type="NCBI Taxonomy" id="183150"/>
    <lineage>
        <taxon>Eukaryota</taxon>
        <taxon>Metazoa</taxon>
        <taxon>Chordata</taxon>
        <taxon>Craniata</taxon>
        <taxon>Vertebrata</taxon>
        <taxon>Euteleostomi</taxon>
        <taxon>Actinopterygii</taxon>
        <taxon>Neopterygii</taxon>
        <taxon>Teleostei</taxon>
        <taxon>Neoteleostei</taxon>
        <taxon>Acanthomorphata</taxon>
        <taxon>Ovalentaria</taxon>
        <taxon>Atherinomorphae</taxon>
        <taxon>Beloniformes</taxon>
        <taxon>Adrianichthyidae</taxon>
        <taxon>Oryziinae</taxon>
        <taxon>Oryzias</taxon>
    </lineage>
</organism>
<dbReference type="InterPro" id="IPR037621">
    <property type="entry name" value="LIP-1_SAM_2"/>
</dbReference>
<evidence type="ECO:0000313" key="11">
    <source>
        <dbReference type="Proteomes" id="UP000694383"/>
    </source>
</evidence>
<keyword evidence="3" id="KW-0963">Cytoplasm</keyword>
<dbReference type="Ensembl" id="ENSOSIT00000033578.1">
    <property type="protein sequence ID" value="ENSOSIP00000031861.1"/>
    <property type="gene ID" value="ENSOSIG00000004922.1"/>
</dbReference>
<comment type="subcellular location">
    <subcellularLocation>
        <location evidence="1">Cytoplasm</location>
    </subcellularLocation>
</comment>
<dbReference type="CDD" id="cd09562">
    <property type="entry name" value="SAM_liprin-alpha1_2_3_4_repeat1"/>
    <property type="match status" value="1"/>
</dbReference>
<accession>A0A8C7YRU5</accession>
<dbReference type="InterPro" id="IPR037622">
    <property type="entry name" value="LIP-1_SAM_3"/>
</dbReference>
<evidence type="ECO:0000256" key="4">
    <source>
        <dbReference type="ARBA" id="ARBA00022553"/>
    </source>
</evidence>
<dbReference type="GO" id="GO:0048786">
    <property type="term" value="C:presynaptic active zone"/>
    <property type="evidence" value="ECO:0007669"/>
    <property type="project" value="TreeGrafter"/>
</dbReference>
<dbReference type="AlphaFoldDB" id="A0A8C7YRU5"/>
<feature type="compositionally biased region" description="Low complexity" evidence="8">
    <location>
        <begin position="614"/>
        <end position="629"/>
    </location>
</feature>
<feature type="region of interest" description="Disordered" evidence="8">
    <location>
        <begin position="614"/>
        <end position="753"/>
    </location>
</feature>
<feature type="compositionally biased region" description="Gly residues" evidence="8">
    <location>
        <begin position="13"/>
        <end position="22"/>
    </location>
</feature>
<keyword evidence="5" id="KW-0677">Repeat</keyword>
<comment type="similarity">
    <text evidence="2">Belongs to the liprin family. Liprin-alpha subfamily.</text>
</comment>
<dbReference type="FunFam" id="1.10.150.50:FF:000003">
    <property type="entry name" value="liprin-alpha-2 isoform X1"/>
    <property type="match status" value="1"/>
</dbReference>
<name>A0A8C7YRU5_9TELE</name>
<dbReference type="Pfam" id="PF07647">
    <property type="entry name" value="SAM_2"/>
    <property type="match status" value="1"/>
</dbReference>
<feature type="region of interest" description="Disordered" evidence="8">
    <location>
        <begin position="1081"/>
        <end position="1125"/>
    </location>
</feature>
<reference evidence="10" key="1">
    <citation type="submission" date="2025-08" db="UniProtKB">
        <authorList>
            <consortium name="Ensembl"/>
        </authorList>
    </citation>
    <scope>IDENTIFICATION</scope>
</reference>
<feature type="domain" description="SAM" evidence="9">
    <location>
        <begin position="984"/>
        <end position="1053"/>
    </location>
</feature>
<evidence type="ECO:0000256" key="1">
    <source>
        <dbReference type="ARBA" id="ARBA00004496"/>
    </source>
</evidence>
<reference evidence="10" key="2">
    <citation type="submission" date="2025-09" db="UniProtKB">
        <authorList>
            <consortium name="Ensembl"/>
        </authorList>
    </citation>
    <scope>IDENTIFICATION</scope>
</reference>
<evidence type="ECO:0000256" key="5">
    <source>
        <dbReference type="ARBA" id="ARBA00022737"/>
    </source>
</evidence>
<evidence type="ECO:0000313" key="10">
    <source>
        <dbReference type="Ensembl" id="ENSOSIP00000031861.1"/>
    </source>
</evidence>
<feature type="compositionally biased region" description="Basic and acidic residues" evidence="8">
    <location>
        <begin position="684"/>
        <end position="701"/>
    </location>
</feature>
<dbReference type="InterPro" id="IPR001660">
    <property type="entry name" value="SAM"/>
</dbReference>
<dbReference type="GeneTree" id="ENSGT01050000244900"/>
<dbReference type="PANTHER" id="PTHR12587">
    <property type="entry name" value="LAR INTERACTING PROTEIN LIP -RELATED PROTEIN"/>
    <property type="match status" value="1"/>
</dbReference>
<evidence type="ECO:0000256" key="7">
    <source>
        <dbReference type="SAM" id="Coils"/>
    </source>
</evidence>
<evidence type="ECO:0000256" key="3">
    <source>
        <dbReference type="ARBA" id="ARBA00022490"/>
    </source>
</evidence>
<dbReference type="Gene3D" id="1.10.150.50">
    <property type="entry name" value="Transcription Factor, Ets-1"/>
    <property type="match status" value="3"/>
</dbReference>
<dbReference type="Pfam" id="PF25526">
    <property type="entry name" value="LIP-1"/>
    <property type="match status" value="1"/>
</dbReference>
<dbReference type="Pfam" id="PF00536">
    <property type="entry name" value="SAM_1"/>
    <property type="match status" value="2"/>
</dbReference>
<dbReference type="CDD" id="cd09568">
    <property type="entry name" value="SAM_liprin-alpha1_2_3_4_repeat3"/>
    <property type="match status" value="1"/>
</dbReference>
<evidence type="ECO:0000256" key="6">
    <source>
        <dbReference type="ARBA" id="ARBA00023054"/>
    </source>
</evidence>